<dbReference type="InterPro" id="IPR039910">
    <property type="entry name" value="D15-like"/>
</dbReference>
<dbReference type="Proteomes" id="UP000029226">
    <property type="component" value="Unassembled WGS sequence"/>
</dbReference>
<gene>
    <name evidence="11" type="ORF">IL45_10990</name>
    <name evidence="10" type="ORF">JCM19314_2380</name>
    <name evidence="12" type="ORF">LY02_00723</name>
</gene>
<comment type="subcellular location">
    <subcellularLocation>
        <location evidence="1">Membrane</location>
    </subcellularLocation>
</comment>
<name>A0A084JUN1_NONUL</name>
<dbReference type="GO" id="GO:0071709">
    <property type="term" value="P:membrane assembly"/>
    <property type="evidence" value="ECO:0007669"/>
    <property type="project" value="InterPro"/>
</dbReference>
<feature type="domain" description="POTRA" evidence="9">
    <location>
        <begin position="294"/>
        <end position="379"/>
    </location>
</feature>
<dbReference type="Proteomes" id="UP000028531">
    <property type="component" value="Unassembled WGS sequence"/>
</dbReference>
<evidence type="ECO:0000313" key="13">
    <source>
        <dbReference type="Proteomes" id="UP000028531"/>
    </source>
</evidence>
<keyword evidence="5" id="KW-0472">Membrane</keyword>
<evidence type="ECO:0000256" key="8">
    <source>
        <dbReference type="SAM" id="SignalP"/>
    </source>
</evidence>
<proteinExistence type="predicted"/>
<keyword evidence="15" id="KW-1185">Reference proteome</keyword>
<organism evidence="11 13">
    <name type="scientific">Nonlabens ulvanivorans</name>
    <name type="common">Persicivirga ulvanivorans</name>
    <dbReference type="NCBI Taxonomy" id="906888"/>
    <lineage>
        <taxon>Bacteria</taxon>
        <taxon>Pseudomonadati</taxon>
        <taxon>Bacteroidota</taxon>
        <taxon>Flavobacteriia</taxon>
        <taxon>Flavobacteriales</taxon>
        <taxon>Flavobacteriaceae</taxon>
        <taxon>Nonlabens</taxon>
    </lineage>
</organism>
<dbReference type="Gene3D" id="3.10.20.310">
    <property type="entry name" value="membrane protein fhac"/>
    <property type="match status" value="5"/>
</dbReference>
<reference evidence="12 15" key="3">
    <citation type="submission" date="2018-03" db="EMBL/GenBank/DDBJ databases">
        <title>Genomic Encyclopedia of Archaeal and Bacterial Type Strains, Phase II (KMG-II): from individual species to whole genera.</title>
        <authorList>
            <person name="Goeker M."/>
        </authorList>
    </citation>
    <scope>NUCLEOTIDE SEQUENCE [LARGE SCALE GENOMIC DNA]</scope>
    <source>
        <strain evidence="12 15">DSM 22727</strain>
    </source>
</reference>
<evidence type="ECO:0000256" key="4">
    <source>
        <dbReference type="ARBA" id="ARBA00022729"/>
    </source>
</evidence>
<evidence type="ECO:0000256" key="2">
    <source>
        <dbReference type="ARBA" id="ARBA00022452"/>
    </source>
</evidence>
<dbReference type="EMBL" id="JPJI01000032">
    <property type="protein sequence ID" value="KEZ92665.1"/>
    <property type="molecule type" value="Genomic_DNA"/>
</dbReference>
<dbReference type="AlphaFoldDB" id="A0A084JUN1"/>
<keyword evidence="3" id="KW-0812">Transmembrane</keyword>
<dbReference type="EMBL" id="PVNA01000001">
    <property type="protein sequence ID" value="PRX15506.1"/>
    <property type="molecule type" value="Genomic_DNA"/>
</dbReference>
<evidence type="ECO:0000256" key="6">
    <source>
        <dbReference type="ARBA" id="ARBA00023237"/>
    </source>
</evidence>
<reference evidence="10 14" key="1">
    <citation type="journal article" date="2014" name="Genome Announc.">
        <title>Draft Genome Sequences of Marine Flavobacterium Nonlabens Strains NR17, NR24, NR27, NR32, NR33, and Ara13.</title>
        <authorList>
            <person name="Nakanishi M."/>
            <person name="Meirelles P."/>
            <person name="Suzuki R."/>
            <person name="Takatani N."/>
            <person name="Mino S."/>
            <person name="Suda W."/>
            <person name="Oshima K."/>
            <person name="Hattori M."/>
            <person name="Ohkuma M."/>
            <person name="Hosokawa M."/>
            <person name="Miyashita K."/>
            <person name="Thompson F.L."/>
            <person name="Niwa A."/>
            <person name="Sawabe T."/>
            <person name="Sawabe T."/>
        </authorList>
    </citation>
    <scope>NUCLEOTIDE SEQUENCE [LARGE SCALE GENOMIC DNA]</scope>
    <source>
        <strain evidence="10">JCM 19314</strain>
        <strain evidence="14">JCM19314</strain>
    </source>
</reference>
<evidence type="ECO:0000256" key="5">
    <source>
        <dbReference type="ARBA" id="ARBA00023136"/>
    </source>
</evidence>
<sequence>MTRQLAHSLLIAVVFLLGTTIKAQQADTPIGNATKYKLGDITVTGSQTYNENTVIAFTGLRKGDEIYVPGQRLSDVVKKLWDLKLFSDIRFYKTSVIPDPDGGELEIINLELNIVEVPNLSNVEITGIKERKAKDLRDELKLTSGRKATENLVTNTRNFIENKYKDDGYLYADALVRVREVIDTTDQSTNRVDMKIDINKGEKVKVEEITFTGNQLIEDKKLRKAMKNTKRRNPFRLLKRSKYIEADYQEDLSSVLDMYKERGFRDARIIGDTLIKNSDKRISLDIEVEEGKKYYFGNIEFVGNTVYTDDQLRRILQVDKGDVYNGVAFYERISNPQDPDSDDISNQYQNTGYLFSSVNAVETRVYNDTIDFEVRIVEGEEAFFNNITVTGNTRTNDHVIYRNLQTTPGERYSRQKIINSIRELGQLGFFNPETINPQLKNVSQQDGTVDVEFELEEAGASQIELQGGYGGGGFVGTLGLRFNNFSLRNIFNGEAYEPVPMGDGQTLAIRAQASTIFRTYSLNFTEPWLGGKKPVSFNVSFSHSEQFRVNQQNFREVDRSQRFLITGGTIGIAKRLEWPDNYFQFSQALSFQHYNLKNYQTSLFNFPNGFSNNLAYTIGLSRNNVGVNPIFPTYGSSFSITAKLTPPYSLFNGVDYATLEDQEEFQTNGEADLAKIDQERFKFLEYYKVKFQGTWYTRLYDKLVLQTNTEFGFLGAYNQDRGLVPFERFFVGGDGLGAFSLDGRDIIRMRGYDNSSLTTNADGDTVYNKFSFELRYPISLEQAASIYVLSFAEAAGSYNNFRDYNPFEVQRSAGAGLRIFMPAFGLLGIDFGYGFDKVPTAVSNDPSGWNVHFIIGQQF</sequence>
<evidence type="ECO:0000313" key="10">
    <source>
        <dbReference type="EMBL" id="GAK98349.1"/>
    </source>
</evidence>
<evidence type="ECO:0000256" key="3">
    <source>
        <dbReference type="ARBA" id="ARBA00022692"/>
    </source>
</evidence>
<evidence type="ECO:0000259" key="9">
    <source>
        <dbReference type="PROSITE" id="PS51779"/>
    </source>
</evidence>
<dbReference type="PIRSF" id="PIRSF006076">
    <property type="entry name" value="OM_assembly_OMP85"/>
    <property type="match status" value="1"/>
</dbReference>
<dbReference type="PROSITE" id="PS51779">
    <property type="entry name" value="POTRA"/>
    <property type="match status" value="2"/>
</dbReference>
<evidence type="ECO:0000313" key="11">
    <source>
        <dbReference type="EMBL" id="KEZ92665.1"/>
    </source>
</evidence>
<dbReference type="InterPro" id="IPR010827">
    <property type="entry name" value="BamA/TamA_POTRA"/>
</dbReference>
<dbReference type="InterPro" id="IPR034746">
    <property type="entry name" value="POTRA"/>
</dbReference>
<keyword evidence="6" id="KW-0998">Cell outer membrane</keyword>
<dbReference type="RefSeq" id="WP_036583754.1">
    <property type="nucleotide sequence ID" value="NZ_JPJI01000032.1"/>
</dbReference>
<evidence type="ECO:0000313" key="12">
    <source>
        <dbReference type="EMBL" id="PRX15506.1"/>
    </source>
</evidence>
<evidence type="ECO:0000256" key="1">
    <source>
        <dbReference type="ARBA" id="ARBA00004370"/>
    </source>
</evidence>
<dbReference type="GO" id="GO:0009279">
    <property type="term" value="C:cell outer membrane"/>
    <property type="evidence" value="ECO:0007669"/>
    <property type="project" value="UniProtKB-UniRule"/>
</dbReference>
<protein>
    <recommendedName>
        <fullName evidence="7">Outer membrane protein assembly factor BamA</fullName>
    </recommendedName>
</protein>
<feature type="chain" id="PRO_5010903747" description="Outer membrane protein assembly factor BamA" evidence="8">
    <location>
        <begin position="26"/>
        <end position="859"/>
    </location>
</feature>
<feature type="signal peptide" evidence="8">
    <location>
        <begin position="1"/>
        <end position="25"/>
    </location>
</feature>
<dbReference type="PANTHER" id="PTHR12815">
    <property type="entry name" value="SORTING AND ASSEMBLY MACHINERY SAMM50 PROTEIN FAMILY MEMBER"/>
    <property type="match status" value="1"/>
</dbReference>
<evidence type="ECO:0000313" key="15">
    <source>
        <dbReference type="Proteomes" id="UP000239997"/>
    </source>
</evidence>
<dbReference type="PANTHER" id="PTHR12815:SF47">
    <property type="entry name" value="TRANSLOCATION AND ASSEMBLY MODULE SUBUNIT TAMA"/>
    <property type="match status" value="1"/>
</dbReference>
<dbReference type="Pfam" id="PF07244">
    <property type="entry name" value="POTRA"/>
    <property type="match status" value="4"/>
</dbReference>
<keyword evidence="4 8" id="KW-0732">Signal</keyword>
<evidence type="ECO:0000313" key="14">
    <source>
        <dbReference type="Proteomes" id="UP000029226"/>
    </source>
</evidence>
<reference evidence="11 13" key="2">
    <citation type="submission" date="2014-07" db="EMBL/GenBank/DDBJ databases">
        <title>Draft genome sequence of Nonlabens ulvanivorans, an ulvan degrading bacterium.</title>
        <authorList>
            <person name="Kopel M."/>
            <person name="Helbert W."/>
            <person name="Henrissat B."/>
            <person name="Doniger T."/>
            <person name="Banin E."/>
        </authorList>
    </citation>
    <scope>NUCLEOTIDE SEQUENCE [LARGE SCALE GENOMIC DNA]</scope>
    <source>
        <strain evidence="11 13">PLR</strain>
    </source>
</reference>
<evidence type="ECO:0000256" key="7">
    <source>
        <dbReference type="NCBIfam" id="TIGR03303"/>
    </source>
</evidence>
<dbReference type="Proteomes" id="UP000239997">
    <property type="component" value="Unassembled WGS sequence"/>
</dbReference>
<feature type="domain" description="POTRA" evidence="9">
    <location>
        <begin position="382"/>
        <end position="458"/>
    </location>
</feature>
<dbReference type="InterPro" id="IPR023707">
    <property type="entry name" value="OM_assembly_BamA"/>
</dbReference>
<comment type="caution">
    <text evidence="11">The sequence shown here is derived from an EMBL/GenBank/DDBJ whole genome shotgun (WGS) entry which is preliminary data.</text>
</comment>
<dbReference type="NCBIfam" id="TIGR03303">
    <property type="entry name" value="OM_YaeT"/>
    <property type="match status" value="1"/>
</dbReference>
<accession>A0A084JUN1</accession>
<dbReference type="Gene3D" id="2.40.160.50">
    <property type="entry name" value="membrane protein fhac: a member of the omp85/tpsb transporter family"/>
    <property type="match status" value="1"/>
</dbReference>
<dbReference type="EMBL" id="BBMM01000001">
    <property type="protein sequence ID" value="GAK98349.1"/>
    <property type="molecule type" value="Genomic_DNA"/>
</dbReference>
<keyword evidence="2" id="KW-1134">Transmembrane beta strand</keyword>